<dbReference type="GO" id="GO:0043531">
    <property type="term" value="F:ADP binding"/>
    <property type="evidence" value="ECO:0007669"/>
    <property type="project" value="InterPro"/>
</dbReference>
<dbReference type="CDD" id="cd15831">
    <property type="entry name" value="BTAD"/>
    <property type="match status" value="1"/>
</dbReference>
<protein>
    <submittedName>
        <fullName evidence="8">SARP family transcriptional regulator</fullName>
    </submittedName>
</protein>
<feature type="repeat" description="TPR" evidence="5">
    <location>
        <begin position="838"/>
        <end position="871"/>
    </location>
</feature>
<evidence type="ECO:0000256" key="4">
    <source>
        <dbReference type="ARBA" id="ARBA00023163"/>
    </source>
</evidence>
<comment type="similarity">
    <text evidence="1">Belongs to the AfsR/DnrI/RedD regulatory family.</text>
</comment>
<dbReference type="PANTHER" id="PTHR35807:SF1">
    <property type="entry name" value="TRANSCRIPTIONAL REGULATOR REDD"/>
    <property type="match status" value="1"/>
</dbReference>
<dbReference type="SMART" id="SM00028">
    <property type="entry name" value="TPR"/>
    <property type="match status" value="5"/>
</dbReference>
<dbReference type="InterPro" id="IPR005158">
    <property type="entry name" value="BTAD"/>
</dbReference>
<dbReference type="PROSITE" id="PS51755">
    <property type="entry name" value="OMPR_PHOB"/>
    <property type="match status" value="1"/>
</dbReference>
<keyword evidence="9" id="KW-1185">Reference proteome</keyword>
<dbReference type="InterPro" id="IPR016032">
    <property type="entry name" value="Sig_transdc_resp-reg_C-effctor"/>
</dbReference>
<dbReference type="PANTHER" id="PTHR35807">
    <property type="entry name" value="TRANSCRIPTIONAL REGULATOR REDD-RELATED"/>
    <property type="match status" value="1"/>
</dbReference>
<dbReference type="InterPro" id="IPR019734">
    <property type="entry name" value="TPR_rpt"/>
</dbReference>
<dbReference type="InterPro" id="IPR042197">
    <property type="entry name" value="Apaf_helical"/>
</dbReference>
<dbReference type="Gene3D" id="1.25.40.10">
    <property type="entry name" value="Tetratricopeptide repeat domain"/>
    <property type="match status" value="2"/>
</dbReference>
<evidence type="ECO:0000259" key="7">
    <source>
        <dbReference type="PROSITE" id="PS51755"/>
    </source>
</evidence>
<keyword evidence="5" id="KW-0802">TPR repeat</keyword>
<evidence type="ECO:0000256" key="2">
    <source>
        <dbReference type="ARBA" id="ARBA00023015"/>
    </source>
</evidence>
<dbReference type="GO" id="GO:0000160">
    <property type="term" value="P:phosphorelay signal transduction system"/>
    <property type="evidence" value="ECO:0007669"/>
    <property type="project" value="InterPro"/>
</dbReference>
<dbReference type="InterPro" id="IPR027417">
    <property type="entry name" value="P-loop_NTPase"/>
</dbReference>
<dbReference type="Pfam" id="PF00486">
    <property type="entry name" value="Trans_reg_C"/>
    <property type="match status" value="1"/>
</dbReference>
<dbReference type="InterPro" id="IPR011990">
    <property type="entry name" value="TPR-like_helical_dom_sf"/>
</dbReference>
<dbReference type="Gene3D" id="1.10.8.430">
    <property type="entry name" value="Helical domain of apoptotic protease-activating factors"/>
    <property type="match status" value="1"/>
</dbReference>
<keyword evidence="2" id="KW-0805">Transcription regulation</keyword>
<feature type="domain" description="OmpR/PhoB-type" evidence="7">
    <location>
        <begin position="1"/>
        <end position="94"/>
    </location>
</feature>
<dbReference type="Gene3D" id="3.40.50.300">
    <property type="entry name" value="P-loop containing nucleotide triphosphate hydrolases"/>
    <property type="match status" value="1"/>
</dbReference>
<dbReference type="Proteomes" id="UP000245410">
    <property type="component" value="Unassembled WGS sequence"/>
</dbReference>
<evidence type="ECO:0000313" key="9">
    <source>
        <dbReference type="Proteomes" id="UP000245410"/>
    </source>
</evidence>
<dbReference type="GO" id="GO:0003677">
    <property type="term" value="F:DNA binding"/>
    <property type="evidence" value="ECO:0007669"/>
    <property type="project" value="UniProtKB-UniRule"/>
</dbReference>
<evidence type="ECO:0000256" key="5">
    <source>
        <dbReference type="PROSITE-ProRule" id="PRU00339"/>
    </source>
</evidence>
<dbReference type="PROSITE" id="PS50293">
    <property type="entry name" value="TPR_REGION"/>
    <property type="match status" value="1"/>
</dbReference>
<dbReference type="Gene3D" id="1.10.10.10">
    <property type="entry name" value="Winged helix-like DNA-binding domain superfamily/Winged helix DNA-binding domain"/>
    <property type="match status" value="2"/>
</dbReference>
<dbReference type="SUPFAM" id="SSF52540">
    <property type="entry name" value="P-loop containing nucleoside triphosphate hydrolases"/>
    <property type="match status" value="1"/>
</dbReference>
<proteinExistence type="inferred from homology"/>
<dbReference type="PRINTS" id="PR00364">
    <property type="entry name" value="DISEASERSIST"/>
</dbReference>
<sequence>MPTEFGLLGDLQAQVDGRPLDVGHVRQRCVLAALLVDVNQVVQVGQLVDRVWGEHAPTGAHATLYSYVSRLRACLAPADDVQIVRQSGGYLLAADAASVDLHRFHRLAGLARTTPDAGQALRIFEEALGLWRGLPLAPLDTPWANGLRDALQRDRVAVDRDRTDLALRHGQHAALAPYLMACVEEHPLDERLVSQLMLALSRCGLQAEALDQYDRLRRRLADSLGVDPTPELQRLHTDVLKGDTELREPTGSVAAGEATMPRQLPAPPPHFAGRAHELAELTRVLSVRDGAALSVAMCAVGGTGGVGKTSLALRWAHDNLASFPDGQLYVNLRGFDPGGPMTPEVALRGFLDGLRVPPASIPADLDARAALYRSLVAGRRMLILLDNAHGMEQVVPLLPGGPGSVVLITSRVRLGGLITTYGARWLGLDVLDGEEAHELLARRLSRQRADAEAASLREIVRRCGGLPLALSIVAARAVMQPDLPLDAVTEELREEATRLDALNAGDLTADLRAVFAASHHRLAAAPSLLFLLLGLAPGPEIGLAAAARLAGLPPTRTRLLLQTLQDHHLVQQHRPERYRLHDLVRLYAADRAHRDQPADLLAAALRRLVEHYLDTAQRAARVLDPQREPVAAGPAPTDETAGEFAGQPEALAWFAREHQMLLATLEHTVAQGLDRHTWHLAWTLETFLDYQGHWRDWAYTQRLALDAARRLDDPLRQAHAYRSLGLAETQLGLLDDAYDNQRRALALFGELGDEGRQADIARGLGWICHQRGNWAEALDFNQQALKLYQHLDQRPGQALALNNLGWLHVLLGEHRQALAYCAQAVAVHQEIGDAHAEAGAWDSLGFAHHHLGEYAQAVRCYERALDLVRGFHDRFNEADILRHLAETRQATGDPEGARGCLEAALSLLQQLDHPDAPQVRADLDRLGGSP</sequence>
<dbReference type="GO" id="GO:0006355">
    <property type="term" value="P:regulation of DNA-templated transcription"/>
    <property type="evidence" value="ECO:0007669"/>
    <property type="project" value="InterPro"/>
</dbReference>
<dbReference type="PROSITE" id="PS50005">
    <property type="entry name" value="TPR"/>
    <property type="match status" value="1"/>
</dbReference>
<accession>A0A317D3M2</accession>
<dbReference type="SMART" id="SM01043">
    <property type="entry name" value="BTAD"/>
    <property type="match status" value="1"/>
</dbReference>
<dbReference type="InterPro" id="IPR051677">
    <property type="entry name" value="AfsR-DnrI-RedD_regulator"/>
</dbReference>
<name>A0A317D3M2_9ACTN</name>
<keyword evidence="3 6" id="KW-0238">DNA-binding</keyword>
<dbReference type="AlphaFoldDB" id="A0A317D3M2"/>
<dbReference type="SMART" id="SM00862">
    <property type="entry name" value="Trans_reg_C"/>
    <property type="match status" value="1"/>
</dbReference>
<dbReference type="InterPro" id="IPR036388">
    <property type="entry name" value="WH-like_DNA-bd_sf"/>
</dbReference>
<feature type="DNA-binding region" description="OmpR/PhoB-type" evidence="6">
    <location>
        <begin position="1"/>
        <end position="94"/>
    </location>
</feature>
<dbReference type="SUPFAM" id="SSF48452">
    <property type="entry name" value="TPR-like"/>
    <property type="match status" value="2"/>
</dbReference>
<dbReference type="OrthoDB" id="7628974at2"/>
<evidence type="ECO:0000256" key="6">
    <source>
        <dbReference type="PROSITE-ProRule" id="PRU01091"/>
    </source>
</evidence>
<organism evidence="8 9">
    <name type="scientific">Micromonospora acroterricola</name>
    <dbReference type="NCBI Taxonomy" id="2202421"/>
    <lineage>
        <taxon>Bacteria</taxon>
        <taxon>Bacillati</taxon>
        <taxon>Actinomycetota</taxon>
        <taxon>Actinomycetes</taxon>
        <taxon>Micromonosporales</taxon>
        <taxon>Micromonosporaceae</taxon>
        <taxon>Micromonospora</taxon>
    </lineage>
</organism>
<evidence type="ECO:0000256" key="1">
    <source>
        <dbReference type="ARBA" id="ARBA00005820"/>
    </source>
</evidence>
<evidence type="ECO:0000313" key="8">
    <source>
        <dbReference type="EMBL" id="PWR08750.1"/>
    </source>
</evidence>
<keyword evidence="4" id="KW-0804">Transcription</keyword>
<dbReference type="Pfam" id="PF13424">
    <property type="entry name" value="TPR_12"/>
    <property type="match status" value="2"/>
</dbReference>
<gene>
    <name evidence="8" type="ORF">DKT68_14370</name>
</gene>
<comment type="caution">
    <text evidence="8">The sequence shown here is derived from an EMBL/GenBank/DDBJ whole genome shotgun (WGS) entry which is preliminary data.</text>
</comment>
<evidence type="ECO:0000256" key="3">
    <source>
        <dbReference type="ARBA" id="ARBA00023125"/>
    </source>
</evidence>
<dbReference type="Pfam" id="PF03704">
    <property type="entry name" value="BTAD"/>
    <property type="match status" value="1"/>
</dbReference>
<dbReference type="Pfam" id="PF13374">
    <property type="entry name" value="TPR_10"/>
    <property type="match status" value="1"/>
</dbReference>
<dbReference type="RefSeq" id="WP_109817909.1">
    <property type="nucleotide sequence ID" value="NZ_QGKR01000193.1"/>
</dbReference>
<reference evidence="8 9" key="1">
    <citation type="submission" date="2018-05" db="EMBL/GenBank/DDBJ databases">
        <title>Micromonospora atacamensis sp. nov., a novel actinobacteria isolated from high altitude Atacama Desert soil.</title>
        <authorList>
            <person name="Carro L."/>
            <person name="Golinska P."/>
            <person name="Klenk H.-P."/>
            <person name="Goodfellow M."/>
        </authorList>
    </citation>
    <scope>NUCLEOTIDE SEQUENCE [LARGE SCALE GENOMIC DNA]</scope>
    <source>
        <strain evidence="8 9">5R2A7</strain>
    </source>
</reference>
<dbReference type="InterPro" id="IPR001867">
    <property type="entry name" value="OmpR/PhoB-type_DNA-bd"/>
</dbReference>
<dbReference type="EMBL" id="QGKR01000193">
    <property type="protein sequence ID" value="PWR08750.1"/>
    <property type="molecule type" value="Genomic_DNA"/>
</dbReference>
<dbReference type="SUPFAM" id="SSF46894">
    <property type="entry name" value="C-terminal effector domain of the bipartite response regulators"/>
    <property type="match status" value="1"/>
</dbReference>